<comment type="caution">
    <text evidence="2">The sequence shown here is derived from an EMBL/GenBank/DDBJ whole genome shotgun (WGS) entry which is preliminary data.</text>
</comment>
<dbReference type="InterPro" id="IPR039058">
    <property type="entry name" value="Yippee_fam"/>
</dbReference>
<gene>
    <name evidence="2" type="ORF">PFISCL1PPCAC_2971</name>
</gene>
<dbReference type="AlphaFoldDB" id="A0AAV5UX54"/>
<feature type="domain" description="Yippee" evidence="1">
    <location>
        <begin position="1"/>
        <end position="96"/>
    </location>
</feature>
<name>A0AAV5UX54_9BILA</name>
<evidence type="ECO:0000259" key="1">
    <source>
        <dbReference type="PROSITE" id="PS51792"/>
    </source>
</evidence>
<sequence length="111" mass="12340">FNCSKCGVFLAAGEKIKSNAFQGPSGSALLFSEVENIVKQEARIVEMITGRHMIRFVACSGCYTKYGTAYELAFADDQRYKEGWTVLENAYLKREDFNFSSEGPTTEPVSS</sequence>
<dbReference type="EMBL" id="BTSY01000001">
    <property type="protein sequence ID" value="GMT11674.1"/>
    <property type="molecule type" value="Genomic_DNA"/>
</dbReference>
<dbReference type="PROSITE" id="PS51792">
    <property type="entry name" value="YIPPEE"/>
    <property type="match status" value="1"/>
</dbReference>
<reference evidence="2" key="1">
    <citation type="submission" date="2023-10" db="EMBL/GenBank/DDBJ databases">
        <title>Genome assembly of Pristionchus species.</title>
        <authorList>
            <person name="Yoshida K."/>
            <person name="Sommer R.J."/>
        </authorList>
    </citation>
    <scope>NUCLEOTIDE SEQUENCE</scope>
    <source>
        <strain evidence="2">RS5133</strain>
    </source>
</reference>
<organism evidence="2 3">
    <name type="scientific">Pristionchus fissidentatus</name>
    <dbReference type="NCBI Taxonomy" id="1538716"/>
    <lineage>
        <taxon>Eukaryota</taxon>
        <taxon>Metazoa</taxon>
        <taxon>Ecdysozoa</taxon>
        <taxon>Nematoda</taxon>
        <taxon>Chromadorea</taxon>
        <taxon>Rhabditida</taxon>
        <taxon>Rhabditina</taxon>
        <taxon>Diplogasteromorpha</taxon>
        <taxon>Diplogasteroidea</taxon>
        <taxon>Neodiplogasteridae</taxon>
        <taxon>Pristionchus</taxon>
    </lineage>
</organism>
<accession>A0AAV5UX54</accession>
<dbReference type="PANTHER" id="PTHR13848">
    <property type="entry name" value="PROTEIN YIPPEE-LIKE CG15309-RELATED"/>
    <property type="match status" value="1"/>
</dbReference>
<evidence type="ECO:0000313" key="3">
    <source>
        <dbReference type="Proteomes" id="UP001432322"/>
    </source>
</evidence>
<feature type="non-terminal residue" evidence="2">
    <location>
        <position position="111"/>
    </location>
</feature>
<protein>
    <recommendedName>
        <fullName evidence="1">Yippee domain-containing protein</fullName>
    </recommendedName>
</protein>
<dbReference type="InterPro" id="IPR034751">
    <property type="entry name" value="Yippee"/>
</dbReference>
<proteinExistence type="predicted"/>
<evidence type="ECO:0000313" key="2">
    <source>
        <dbReference type="EMBL" id="GMT11674.1"/>
    </source>
</evidence>
<feature type="non-terminal residue" evidence="2">
    <location>
        <position position="1"/>
    </location>
</feature>
<dbReference type="Proteomes" id="UP001432322">
    <property type="component" value="Unassembled WGS sequence"/>
</dbReference>
<keyword evidence="3" id="KW-1185">Reference proteome</keyword>